<keyword evidence="11 13" id="KW-0411">Iron-sulfur</keyword>
<evidence type="ECO:0000256" key="6">
    <source>
        <dbReference type="ARBA" id="ARBA00022485"/>
    </source>
</evidence>
<dbReference type="SUPFAM" id="SSF56770">
    <property type="entry name" value="HydA/Nqo6-like"/>
    <property type="match status" value="1"/>
</dbReference>
<evidence type="ECO:0000313" key="17">
    <source>
        <dbReference type="Proteomes" id="UP000242850"/>
    </source>
</evidence>
<dbReference type="PANTHER" id="PTHR30013:SF7">
    <property type="entry name" value="HYDROGENASE-2 SMALL CHAIN"/>
    <property type="match status" value="1"/>
</dbReference>
<comment type="subcellular location">
    <subcellularLocation>
        <location evidence="3">Cell envelope</location>
    </subcellularLocation>
</comment>
<evidence type="ECO:0000259" key="14">
    <source>
        <dbReference type="Pfam" id="PF01058"/>
    </source>
</evidence>
<feature type="binding site" evidence="13">
    <location>
        <position position="218"/>
    </location>
    <ligand>
        <name>[4Fe-4S] cluster</name>
        <dbReference type="ChEBI" id="CHEBI:49883"/>
        <label>2</label>
    </ligand>
</feature>
<dbReference type="InterPro" id="IPR027394">
    <property type="entry name" value="Cytochrome-c3_hydrogenase_C"/>
</dbReference>
<feature type="binding site" evidence="13">
    <location>
        <position position="45"/>
    </location>
    <ligand>
        <name>[4Fe-4S] cluster</name>
        <dbReference type="ChEBI" id="CHEBI:49883"/>
        <label>1</label>
    </ligand>
</feature>
<evidence type="ECO:0000256" key="3">
    <source>
        <dbReference type="ARBA" id="ARBA00004196"/>
    </source>
</evidence>
<dbReference type="RefSeq" id="WP_103896202.1">
    <property type="nucleotide sequence ID" value="NZ_FNUK01000014.1"/>
</dbReference>
<dbReference type="InterPro" id="IPR001821">
    <property type="entry name" value="NiFe_hydrogenase_ssu"/>
</dbReference>
<dbReference type="GO" id="GO:0051538">
    <property type="term" value="F:3 iron, 4 sulfur cluster binding"/>
    <property type="evidence" value="ECO:0007669"/>
    <property type="project" value="UniProtKB-KW"/>
</dbReference>
<dbReference type="GO" id="GO:0009061">
    <property type="term" value="P:anaerobic respiration"/>
    <property type="evidence" value="ECO:0007669"/>
    <property type="project" value="TreeGrafter"/>
</dbReference>
<comment type="cofactor">
    <cofactor evidence="1">
        <name>[3Fe-4S] cluster</name>
        <dbReference type="ChEBI" id="CHEBI:21137"/>
    </cofactor>
</comment>
<gene>
    <name evidence="16" type="ORF">SAMN05660865_01252</name>
</gene>
<keyword evidence="10 13" id="KW-0408">Iron</keyword>
<keyword evidence="6 13" id="KW-0004">4Fe-4S</keyword>
<evidence type="ECO:0000256" key="8">
    <source>
        <dbReference type="ARBA" id="ARBA00022729"/>
    </source>
</evidence>
<dbReference type="AlphaFoldDB" id="A0A1H5VLT4"/>
<dbReference type="InterPro" id="IPR037024">
    <property type="entry name" value="NiFe_Hase_small_N_sf"/>
</dbReference>
<feature type="binding site" evidence="13">
    <location>
        <position position="253"/>
    </location>
    <ligand>
        <name>[3Fe-4S] cluster</name>
        <dbReference type="ChEBI" id="CHEBI:21137"/>
    </ligand>
</feature>
<keyword evidence="12 13" id="KW-0003">3Fe-4S</keyword>
<dbReference type="NCBIfam" id="TIGR00391">
    <property type="entry name" value="hydA"/>
    <property type="match status" value="1"/>
</dbReference>
<comment type="similarity">
    <text evidence="4">Belongs to the [NiFe]/[NiFeSe] hydrogenase small subunit family.</text>
</comment>
<name>A0A1H5VLT4_9CLOT</name>
<feature type="binding site" evidence="13">
    <location>
        <position position="145"/>
    </location>
    <ligand>
        <name>[4Fe-4S] cluster</name>
        <dbReference type="ChEBI" id="CHEBI:49883"/>
        <label>1</label>
    </ligand>
</feature>
<feature type="binding site" evidence="13">
    <location>
        <position position="275"/>
    </location>
    <ligand>
        <name>[3Fe-4S] cluster</name>
        <dbReference type="ChEBI" id="CHEBI:21137"/>
    </ligand>
</feature>
<evidence type="ECO:0000256" key="1">
    <source>
        <dbReference type="ARBA" id="ARBA00001927"/>
    </source>
</evidence>
<dbReference type="InterPro" id="IPR006137">
    <property type="entry name" value="NADH_UbQ_OxRdtase-like_20kDa"/>
</dbReference>
<dbReference type="PRINTS" id="PR00614">
    <property type="entry name" value="NIHGNASESMLL"/>
</dbReference>
<keyword evidence="9" id="KW-0560">Oxidoreductase</keyword>
<dbReference type="GO" id="GO:0016020">
    <property type="term" value="C:membrane"/>
    <property type="evidence" value="ECO:0007669"/>
    <property type="project" value="TreeGrafter"/>
</dbReference>
<dbReference type="Gene3D" id="4.10.480.10">
    <property type="entry name" value="Cytochrome-c3 hydrogenase, C-terminal domain"/>
    <property type="match status" value="1"/>
</dbReference>
<dbReference type="GO" id="GO:0051539">
    <property type="term" value="F:4 iron, 4 sulfur cluster binding"/>
    <property type="evidence" value="ECO:0007669"/>
    <property type="project" value="UniProtKB-KW"/>
</dbReference>
<evidence type="ECO:0000256" key="12">
    <source>
        <dbReference type="ARBA" id="ARBA00023291"/>
    </source>
</evidence>
<feature type="domain" description="NADH:ubiquinone oxidoreductase-like 20kDa subunit" evidence="14">
    <location>
        <begin position="45"/>
        <end position="191"/>
    </location>
</feature>
<keyword evidence="17" id="KW-1185">Reference proteome</keyword>
<feature type="binding site" evidence="13">
    <location>
        <position position="215"/>
    </location>
    <ligand>
        <name>[4Fe-4S] cluster</name>
        <dbReference type="ChEBI" id="CHEBI:49883"/>
        <label>2</label>
    </ligand>
</feature>
<dbReference type="OrthoDB" id="9766729at2"/>
<feature type="binding site" evidence="13">
    <location>
        <position position="238"/>
    </location>
    <ligand>
        <name>[4Fe-4S] cluster</name>
        <dbReference type="ChEBI" id="CHEBI:49883"/>
        <label>2</label>
    </ligand>
</feature>
<sequence>MKNCLWEVINNKNSLSKALAEEVAVQIRFGKTKKPNVIWIEATGCSGNTISLMNADYPDLIYLLDNMINLKFSNSLMVCDGERAFESFLKTLKEDFILVVEGAVSTKEDGLFNIIANYKGNKITAYDAIKMAGAKAKSIIAVGTCASFGGVSKAYPNPSEAKSVKEVLQKDVINLPGCPSHPEWIIGTLAYIITNEKIEVDDLGRPLLFYGFTIHDFCERRVYFNNRIFAKNIGEPWCMFKLGCRGPVTKTDCPKRRWNNKVNWPIGDNTPCIGCANAYFPDGMEPFIRL</sequence>
<feature type="binding site" evidence="13">
    <location>
        <position position="178"/>
    </location>
    <ligand>
        <name>[4Fe-4S] cluster</name>
        <dbReference type="ChEBI" id="CHEBI:49883"/>
        <label>1</label>
    </ligand>
</feature>
<dbReference type="PANTHER" id="PTHR30013">
    <property type="entry name" value="NIFE / NIFESE HYDROGENASE SMALL SUBUNIT FAMILY MEMBER"/>
    <property type="match status" value="1"/>
</dbReference>
<evidence type="ECO:0000256" key="5">
    <source>
        <dbReference type="ARBA" id="ARBA00011771"/>
    </source>
</evidence>
<proteinExistence type="inferred from homology"/>
<feature type="domain" description="Cytochrome-c3 hydrogenase C-terminal" evidence="15">
    <location>
        <begin position="210"/>
        <end position="287"/>
    </location>
</feature>
<evidence type="ECO:0000313" key="16">
    <source>
        <dbReference type="EMBL" id="SEF88214.1"/>
    </source>
</evidence>
<evidence type="ECO:0000259" key="15">
    <source>
        <dbReference type="Pfam" id="PF14720"/>
    </source>
</evidence>
<organism evidence="16 17">
    <name type="scientific">Caloramator fervidus</name>
    <dbReference type="NCBI Taxonomy" id="29344"/>
    <lineage>
        <taxon>Bacteria</taxon>
        <taxon>Bacillati</taxon>
        <taxon>Bacillota</taxon>
        <taxon>Clostridia</taxon>
        <taxon>Eubacteriales</taxon>
        <taxon>Clostridiaceae</taxon>
        <taxon>Caloramator</taxon>
    </lineage>
</organism>
<protein>
    <submittedName>
        <fullName evidence="16">Hydrogenase small subunit</fullName>
    </submittedName>
</protein>
<keyword evidence="7 13" id="KW-0479">Metal-binding</keyword>
<evidence type="ECO:0000256" key="4">
    <source>
        <dbReference type="ARBA" id="ARBA00006605"/>
    </source>
</evidence>
<comment type="subunit">
    <text evidence="5">Heterodimer of a large and a small subunit.</text>
</comment>
<dbReference type="GO" id="GO:0008901">
    <property type="term" value="F:ferredoxin hydrogenase activity"/>
    <property type="evidence" value="ECO:0007669"/>
    <property type="project" value="InterPro"/>
</dbReference>
<dbReference type="GO" id="GO:0009375">
    <property type="term" value="C:ferredoxin hydrogenase complex"/>
    <property type="evidence" value="ECO:0007669"/>
    <property type="project" value="InterPro"/>
</dbReference>
<dbReference type="GO" id="GO:0046872">
    <property type="term" value="F:metal ion binding"/>
    <property type="evidence" value="ECO:0007669"/>
    <property type="project" value="UniProtKB-KW"/>
</dbReference>
<dbReference type="PIRSF" id="PIRSF000310">
    <property type="entry name" value="NiFe_hyd_ssu"/>
    <property type="match status" value="1"/>
</dbReference>
<dbReference type="Pfam" id="PF01058">
    <property type="entry name" value="Oxidored_q6"/>
    <property type="match status" value="1"/>
</dbReference>
<dbReference type="GO" id="GO:0044569">
    <property type="term" value="C:[Ni-Fe] hydrogenase complex"/>
    <property type="evidence" value="ECO:0007669"/>
    <property type="project" value="TreeGrafter"/>
</dbReference>
<evidence type="ECO:0000256" key="13">
    <source>
        <dbReference type="PIRSR" id="PIRSR000310-1"/>
    </source>
</evidence>
<dbReference type="Proteomes" id="UP000242850">
    <property type="component" value="Unassembled WGS sequence"/>
</dbReference>
<evidence type="ECO:0000256" key="10">
    <source>
        <dbReference type="ARBA" id="ARBA00023004"/>
    </source>
</evidence>
<accession>A0A1H5VLT4</accession>
<evidence type="ECO:0000256" key="11">
    <source>
        <dbReference type="ARBA" id="ARBA00023014"/>
    </source>
</evidence>
<comment type="cofactor">
    <cofactor evidence="2">
        <name>[4Fe-4S] cluster</name>
        <dbReference type="ChEBI" id="CHEBI:49883"/>
    </cofactor>
</comment>
<dbReference type="Gene3D" id="3.40.50.700">
    <property type="entry name" value="NADH:ubiquinone oxidoreductase-like, 20kDa subunit"/>
    <property type="match status" value="1"/>
</dbReference>
<evidence type="ECO:0000256" key="9">
    <source>
        <dbReference type="ARBA" id="ARBA00023002"/>
    </source>
</evidence>
<dbReference type="GO" id="GO:0009055">
    <property type="term" value="F:electron transfer activity"/>
    <property type="evidence" value="ECO:0007669"/>
    <property type="project" value="TreeGrafter"/>
</dbReference>
<dbReference type="Pfam" id="PF14720">
    <property type="entry name" value="NiFe_hyd_SSU_C"/>
    <property type="match status" value="1"/>
</dbReference>
<evidence type="ECO:0000256" key="2">
    <source>
        <dbReference type="ARBA" id="ARBA00001966"/>
    </source>
</evidence>
<dbReference type="EMBL" id="FNUK01000014">
    <property type="protein sequence ID" value="SEF88214.1"/>
    <property type="molecule type" value="Genomic_DNA"/>
</dbReference>
<reference evidence="17" key="1">
    <citation type="submission" date="2016-10" db="EMBL/GenBank/DDBJ databases">
        <authorList>
            <person name="Varghese N."/>
            <person name="Submissions S."/>
        </authorList>
    </citation>
    <scope>NUCLEOTIDE SEQUENCE [LARGE SCALE GENOMIC DNA]</scope>
    <source>
        <strain evidence="17">DSM 5463</strain>
    </source>
</reference>
<keyword evidence="8" id="KW-0732">Signal</keyword>
<feature type="binding site" evidence="13">
    <location>
        <position position="244"/>
    </location>
    <ligand>
        <name>[4Fe-4S] cluster</name>
        <dbReference type="ChEBI" id="CHEBI:49883"/>
        <label>2</label>
    </ligand>
</feature>
<evidence type="ECO:0000256" key="7">
    <source>
        <dbReference type="ARBA" id="ARBA00022723"/>
    </source>
</evidence>
<dbReference type="GO" id="GO:0030313">
    <property type="term" value="C:cell envelope"/>
    <property type="evidence" value="ECO:0007669"/>
    <property type="project" value="UniProtKB-SubCell"/>
</dbReference>
<dbReference type="InterPro" id="IPR037148">
    <property type="entry name" value="NiFe-Hase_small_C_sf"/>
</dbReference>
<feature type="binding site" evidence="13">
    <location>
        <position position="272"/>
    </location>
    <ligand>
        <name>[3Fe-4S] cluster</name>
        <dbReference type="ChEBI" id="CHEBI:21137"/>
    </ligand>
</feature>